<protein>
    <recommendedName>
        <fullName evidence="2">Tumor protein p53-inducible protein 11</fullName>
    </recommendedName>
    <alternativeName>
        <fullName evidence="7">p53-induced gene 11 protein</fullName>
    </alternativeName>
</protein>
<comment type="caution">
    <text evidence="9">The sequence shown here is derived from an EMBL/GenBank/DDBJ whole genome shotgun (WGS) entry which is preliminary data.</text>
</comment>
<proteinExistence type="predicted"/>
<comment type="subcellular location">
    <subcellularLocation>
        <location evidence="1">Membrane</location>
        <topology evidence="1">Multi-pass membrane protein</topology>
    </subcellularLocation>
</comment>
<dbReference type="AlphaFoldDB" id="A0AAV6VM23"/>
<reference evidence="9 10" key="1">
    <citation type="journal article" date="2022" name="Nat. Ecol. Evol.">
        <title>A masculinizing supergene underlies an exaggerated male reproductive morph in a spider.</title>
        <authorList>
            <person name="Hendrickx F."/>
            <person name="De Corte Z."/>
            <person name="Sonet G."/>
            <person name="Van Belleghem S.M."/>
            <person name="Kostlbacher S."/>
            <person name="Vangestel C."/>
        </authorList>
    </citation>
    <scope>NUCLEOTIDE SEQUENCE [LARGE SCALE GENOMIC DNA]</scope>
    <source>
        <strain evidence="9">W744_W776</strain>
    </source>
</reference>
<name>A0AAV6VM23_9ARAC</name>
<feature type="transmembrane region" description="Helical" evidence="8">
    <location>
        <begin position="99"/>
        <end position="119"/>
    </location>
</feature>
<evidence type="ECO:0000256" key="2">
    <source>
        <dbReference type="ARBA" id="ARBA00019449"/>
    </source>
</evidence>
<sequence length="211" mass="23976">MQTRHVKHSSGDLHSRLKTRKILGVGETDNGDIHRSKISQLLGHNEHLYVKFPRGYCMWHLSMALLFTGLGFNNLFFPASSYDVPARDLSAESTIVEDLACRFYGCASLTVAFFLWSFWGTMDKGVARTLLVACALCHTLQVVAIVTSQWGHLMSLRTFFYLFLRSLLVLPNAYFYRNIGFCGLRMRKSNSFSNLRDCVYNTNLSSNTHGK</sequence>
<dbReference type="GO" id="GO:0016020">
    <property type="term" value="C:membrane"/>
    <property type="evidence" value="ECO:0007669"/>
    <property type="project" value="UniProtKB-SubCell"/>
</dbReference>
<accession>A0AAV6VM23</accession>
<feature type="transmembrane region" description="Helical" evidence="8">
    <location>
        <begin position="57"/>
        <end position="79"/>
    </location>
</feature>
<evidence type="ECO:0000256" key="8">
    <source>
        <dbReference type="SAM" id="Phobius"/>
    </source>
</evidence>
<feature type="transmembrane region" description="Helical" evidence="8">
    <location>
        <begin position="158"/>
        <end position="176"/>
    </location>
</feature>
<evidence type="ECO:0000256" key="5">
    <source>
        <dbReference type="ARBA" id="ARBA00022989"/>
    </source>
</evidence>
<dbReference type="Pfam" id="PF14936">
    <property type="entry name" value="p53-inducible11"/>
    <property type="match status" value="1"/>
</dbReference>
<evidence type="ECO:0000313" key="10">
    <source>
        <dbReference type="Proteomes" id="UP000827092"/>
    </source>
</evidence>
<evidence type="ECO:0000256" key="7">
    <source>
        <dbReference type="ARBA" id="ARBA00032100"/>
    </source>
</evidence>
<keyword evidence="3" id="KW-0597">Phosphoprotein</keyword>
<dbReference type="EMBL" id="JAFNEN010000051">
    <property type="protein sequence ID" value="KAG8197775.1"/>
    <property type="molecule type" value="Genomic_DNA"/>
</dbReference>
<dbReference type="PANTHER" id="PTHR31584">
    <property type="entry name" value="TUMOR PROTEIN P53-INDUCIBLE PROTEIN 11"/>
    <property type="match status" value="1"/>
</dbReference>
<keyword evidence="6 8" id="KW-0472">Membrane</keyword>
<evidence type="ECO:0000256" key="3">
    <source>
        <dbReference type="ARBA" id="ARBA00022553"/>
    </source>
</evidence>
<dbReference type="PANTHER" id="PTHR31584:SF1">
    <property type="entry name" value="TUMOR PROTEIN P53-INDUCIBLE PROTEIN 11"/>
    <property type="match status" value="1"/>
</dbReference>
<evidence type="ECO:0000256" key="6">
    <source>
        <dbReference type="ARBA" id="ARBA00023136"/>
    </source>
</evidence>
<keyword evidence="4 8" id="KW-0812">Transmembrane</keyword>
<evidence type="ECO:0000313" key="9">
    <source>
        <dbReference type="EMBL" id="KAG8197775.1"/>
    </source>
</evidence>
<keyword evidence="10" id="KW-1185">Reference proteome</keyword>
<organism evidence="9 10">
    <name type="scientific">Oedothorax gibbosus</name>
    <dbReference type="NCBI Taxonomy" id="931172"/>
    <lineage>
        <taxon>Eukaryota</taxon>
        <taxon>Metazoa</taxon>
        <taxon>Ecdysozoa</taxon>
        <taxon>Arthropoda</taxon>
        <taxon>Chelicerata</taxon>
        <taxon>Arachnida</taxon>
        <taxon>Araneae</taxon>
        <taxon>Araneomorphae</taxon>
        <taxon>Entelegynae</taxon>
        <taxon>Araneoidea</taxon>
        <taxon>Linyphiidae</taxon>
        <taxon>Erigoninae</taxon>
        <taxon>Oedothorax</taxon>
    </lineage>
</organism>
<evidence type="ECO:0000256" key="4">
    <source>
        <dbReference type="ARBA" id="ARBA00022692"/>
    </source>
</evidence>
<keyword evidence="5 8" id="KW-1133">Transmembrane helix</keyword>
<feature type="transmembrane region" description="Helical" evidence="8">
    <location>
        <begin position="126"/>
        <end position="146"/>
    </location>
</feature>
<dbReference type="InterPro" id="IPR028266">
    <property type="entry name" value="TP53I11"/>
</dbReference>
<gene>
    <name evidence="9" type="ORF">JTE90_006816</name>
</gene>
<evidence type="ECO:0000256" key="1">
    <source>
        <dbReference type="ARBA" id="ARBA00004141"/>
    </source>
</evidence>
<dbReference type="Proteomes" id="UP000827092">
    <property type="component" value="Unassembled WGS sequence"/>
</dbReference>